<dbReference type="OrthoDB" id="405996at2759"/>
<dbReference type="Pfam" id="PF02383">
    <property type="entry name" value="Syja_N"/>
    <property type="match status" value="1"/>
</dbReference>
<dbReference type="AlphaFoldDB" id="A0A8J2ENL3"/>
<feature type="domain" description="HSac2" evidence="3">
    <location>
        <begin position="606"/>
        <end position="761"/>
    </location>
</feature>
<dbReference type="InterPro" id="IPR002013">
    <property type="entry name" value="SAC_dom"/>
</dbReference>
<dbReference type="Proteomes" id="UP000786811">
    <property type="component" value="Unassembled WGS sequence"/>
</dbReference>
<dbReference type="PROSITE" id="PS51791">
    <property type="entry name" value="HSAC2"/>
    <property type="match status" value="1"/>
</dbReference>
<feature type="compositionally biased region" description="Basic and acidic residues" evidence="1">
    <location>
        <begin position="967"/>
        <end position="976"/>
    </location>
</feature>
<protein>
    <submittedName>
        <fullName evidence="4">Similar to inpp5f: Phosphatidylinositide phosphatase SAC2 (Danio rerio)</fullName>
    </submittedName>
</protein>
<name>A0A8J2ENL3_COTCN</name>
<dbReference type="GO" id="GO:0043812">
    <property type="term" value="F:phosphatidylinositol-4-phosphate phosphatase activity"/>
    <property type="evidence" value="ECO:0007669"/>
    <property type="project" value="TreeGrafter"/>
</dbReference>
<sequence>MMPYELFRCDTHFIFVKEQHSLWCEKNSGEFSVKSDWEWASANNLECLGIFYGIIGKIDQTSFMESKLMLIKDVSNVGELYGNHVIYKIKSVAFLELGSKNANINLLPCKKHNNSGINNKALGRFLDDAQKTGFAKTWGSIKSATNTIKNTTQQAATLATSQVKSTMIRRNGKDKEKLEKRLLDELTKVFSETDSFFFCETGDLTNSLQRRKNNTKLSSDENQPPLWKTIEKCQVETGFDHQPIFETFHLAIISRRSRFRAGTRYKRRGVDDDGKCANYVETEQLVWYHDHQVSFVQVRGSVPVYWSQPGYKYKPPPRIDKGEAETQVAFEKHFAEEIACYGPVCIVNLTEQSGKEKIIWDAYCDHNVTILINALSDILGEMGYCWRDSHGSICSQQGVFRINCIDCLDRTNVVQTAIGKTVMEMQFSKLGLIPPDGTLPSNIRQTFQSLWANNGDIISKQYAGTNALKGDYTRTGERKFTGLMKDGVNSANRYYQQHFLDETYQAAIDITLGNPIDIEKFKTSYLHSLHILDNCCVELIPVKPPNIELQFLNHPEILLATNIYTFMRYYLNRFKDLYRQASIDLMLGKTVSEEIFQERTEEEDNAATAIHVKLLIEDCKKLLISNSEEILGSWGLIDADPVTGNPNETEMDTILILTKDSYYIADYDDQIDKVTNYQRVLLSEIEMIEFGQPEISTSFFKNKQHHCIRINYCVNNESGYYHMFRCTNLRFFNNMAVVIKTDEEAIESLRAICEAFSVAIEIAALPEIPVVMNTSLVKKISKQIETKGSTGLLDISSFPQLTRNTSESQLHALKNAGTKAFNNMSEQFSKLNKLSNSFGNARKLSISHTDKKISSDKIEQNTQSKVVFTIDRCEPGIEAENYDFDTHSYDDSHENFEEDNSKVESVISSLENNSSNPKITILNTDGQEKDEKEKIVPPSTLNLVKKISHSSSEVDSDTDSRNFIEVDKNGERKSTSLEEGLPKNNITSSQSESALKSIKSNITNVTSPVATTAKEILSPFSKFAKGVQTFGANLDPRKLKSHQGTVSKNLSDHHLDQREQLIERWKGCKSMLIAL</sequence>
<dbReference type="GO" id="GO:0005769">
    <property type="term" value="C:early endosome"/>
    <property type="evidence" value="ECO:0007669"/>
    <property type="project" value="TreeGrafter"/>
</dbReference>
<feature type="region of interest" description="Disordered" evidence="1">
    <location>
        <begin position="913"/>
        <end position="934"/>
    </location>
</feature>
<evidence type="ECO:0000313" key="4">
    <source>
        <dbReference type="EMBL" id="CAG5075585.1"/>
    </source>
</evidence>
<dbReference type="PROSITE" id="PS50275">
    <property type="entry name" value="SAC"/>
    <property type="match status" value="1"/>
</dbReference>
<proteinExistence type="predicted"/>
<keyword evidence="5" id="KW-1185">Reference proteome</keyword>
<feature type="domain" description="SAC" evidence="2">
    <location>
        <begin position="187"/>
        <end position="464"/>
    </location>
</feature>
<dbReference type="GO" id="GO:0045334">
    <property type="term" value="C:clathrin-coated endocytic vesicle"/>
    <property type="evidence" value="ECO:0007669"/>
    <property type="project" value="TreeGrafter"/>
</dbReference>
<evidence type="ECO:0000256" key="1">
    <source>
        <dbReference type="SAM" id="MobiDB-lite"/>
    </source>
</evidence>
<dbReference type="Pfam" id="PF12456">
    <property type="entry name" value="hSac2"/>
    <property type="match status" value="1"/>
</dbReference>
<gene>
    <name evidence="4" type="ORF">HICCMSTLAB_LOCUS1739</name>
</gene>
<organism evidence="4 5">
    <name type="scientific">Cotesia congregata</name>
    <name type="common">Parasitoid wasp</name>
    <name type="synonym">Apanteles congregatus</name>
    <dbReference type="NCBI Taxonomy" id="51543"/>
    <lineage>
        <taxon>Eukaryota</taxon>
        <taxon>Metazoa</taxon>
        <taxon>Ecdysozoa</taxon>
        <taxon>Arthropoda</taxon>
        <taxon>Hexapoda</taxon>
        <taxon>Insecta</taxon>
        <taxon>Pterygota</taxon>
        <taxon>Neoptera</taxon>
        <taxon>Endopterygota</taxon>
        <taxon>Hymenoptera</taxon>
        <taxon>Apocrita</taxon>
        <taxon>Ichneumonoidea</taxon>
        <taxon>Braconidae</taxon>
        <taxon>Microgastrinae</taxon>
        <taxon>Cotesia</taxon>
    </lineage>
</organism>
<dbReference type="InterPro" id="IPR034753">
    <property type="entry name" value="hSac2"/>
</dbReference>
<comment type="caution">
    <text evidence="4">The sequence shown here is derived from an EMBL/GenBank/DDBJ whole genome shotgun (WGS) entry which is preliminary data.</text>
</comment>
<reference evidence="4" key="1">
    <citation type="submission" date="2021-04" db="EMBL/GenBank/DDBJ databases">
        <authorList>
            <person name="Chebbi M.A.C M."/>
        </authorList>
    </citation>
    <scope>NUCLEOTIDE SEQUENCE</scope>
</reference>
<evidence type="ECO:0000259" key="2">
    <source>
        <dbReference type="PROSITE" id="PS50275"/>
    </source>
</evidence>
<dbReference type="GO" id="GO:2001135">
    <property type="term" value="P:regulation of endocytic recycling"/>
    <property type="evidence" value="ECO:0007669"/>
    <property type="project" value="TreeGrafter"/>
</dbReference>
<evidence type="ECO:0000313" key="5">
    <source>
        <dbReference type="Proteomes" id="UP000786811"/>
    </source>
</evidence>
<dbReference type="PANTHER" id="PTHR45662:SF8">
    <property type="entry name" value="PHOSPHATIDYLINOSITIDE PHOSPHATASE SAC2"/>
    <property type="match status" value="1"/>
</dbReference>
<evidence type="ECO:0000259" key="3">
    <source>
        <dbReference type="PROSITE" id="PS51791"/>
    </source>
</evidence>
<feature type="compositionally biased region" description="Polar residues" evidence="1">
    <location>
        <begin position="913"/>
        <end position="925"/>
    </location>
</feature>
<feature type="region of interest" description="Disordered" evidence="1">
    <location>
        <begin position="967"/>
        <end position="990"/>
    </location>
</feature>
<dbReference type="InterPro" id="IPR022158">
    <property type="entry name" value="Inositol_phosphatase"/>
</dbReference>
<dbReference type="PANTHER" id="PTHR45662">
    <property type="entry name" value="PHOSPHATIDYLINOSITIDE PHOSPHATASE SAC1"/>
    <property type="match status" value="1"/>
</dbReference>
<dbReference type="GO" id="GO:0046856">
    <property type="term" value="P:phosphatidylinositol dephosphorylation"/>
    <property type="evidence" value="ECO:0007669"/>
    <property type="project" value="TreeGrafter"/>
</dbReference>
<dbReference type="EMBL" id="CAJNRD030001116">
    <property type="protein sequence ID" value="CAG5075585.1"/>
    <property type="molecule type" value="Genomic_DNA"/>
</dbReference>
<accession>A0A8J2ENL3</accession>